<evidence type="ECO:0000313" key="4">
    <source>
        <dbReference type="Proteomes" id="UP000292052"/>
    </source>
</evidence>
<evidence type="ECO:0000259" key="2">
    <source>
        <dbReference type="PROSITE" id="PS50900"/>
    </source>
</evidence>
<dbReference type="EMBL" id="QDEB01070887">
    <property type="protein sequence ID" value="RZC35432.1"/>
    <property type="molecule type" value="Genomic_DNA"/>
</dbReference>
<organism evidence="3 4">
    <name type="scientific">Asbolus verrucosus</name>
    <name type="common">Desert ironclad beetle</name>
    <dbReference type="NCBI Taxonomy" id="1661398"/>
    <lineage>
        <taxon>Eukaryota</taxon>
        <taxon>Metazoa</taxon>
        <taxon>Ecdysozoa</taxon>
        <taxon>Arthropoda</taxon>
        <taxon>Hexapoda</taxon>
        <taxon>Insecta</taxon>
        <taxon>Pterygota</taxon>
        <taxon>Neoptera</taxon>
        <taxon>Endopterygota</taxon>
        <taxon>Coleoptera</taxon>
        <taxon>Polyphaga</taxon>
        <taxon>Cucujiformia</taxon>
        <taxon>Tenebrionidae</taxon>
        <taxon>Pimeliinae</taxon>
        <taxon>Asbolus</taxon>
    </lineage>
</organism>
<keyword evidence="4" id="KW-1185">Reference proteome</keyword>
<dbReference type="AlphaFoldDB" id="A0A482VR64"/>
<proteinExistence type="predicted"/>
<evidence type="ECO:0000256" key="1">
    <source>
        <dbReference type="ARBA" id="ARBA00022729"/>
    </source>
</evidence>
<comment type="caution">
    <text evidence="3">The sequence shown here is derived from an EMBL/GenBank/DDBJ whole genome shotgun (WGS) entry which is preliminary data.</text>
</comment>
<dbReference type="PROSITE" id="PS50900">
    <property type="entry name" value="PLAC"/>
    <property type="match status" value="1"/>
</dbReference>
<accession>A0A482VR64</accession>
<dbReference type="InterPro" id="IPR010909">
    <property type="entry name" value="PLAC"/>
</dbReference>
<keyword evidence="1" id="KW-0732">Signal</keyword>
<evidence type="ECO:0000313" key="3">
    <source>
        <dbReference type="EMBL" id="RZC35432.1"/>
    </source>
</evidence>
<dbReference type="Proteomes" id="UP000292052">
    <property type="component" value="Unassembled WGS sequence"/>
</dbReference>
<reference evidence="3 4" key="1">
    <citation type="submission" date="2017-03" db="EMBL/GenBank/DDBJ databases">
        <title>Genome of the blue death feigning beetle - Asbolus verrucosus.</title>
        <authorList>
            <person name="Rider S.D."/>
        </authorList>
    </citation>
    <scope>NUCLEOTIDE SEQUENCE [LARGE SCALE GENOMIC DNA]</scope>
    <source>
        <strain evidence="3">Butters</strain>
        <tissue evidence="3">Head and leg muscle</tissue>
    </source>
</reference>
<name>A0A482VR64_ASBVE</name>
<protein>
    <submittedName>
        <fullName evidence="3">PLAC domain containing protein</fullName>
    </submittedName>
</protein>
<dbReference type="Pfam" id="PF08686">
    <property type="entry name" value="PLAC"/>
    <property type="match status" value="1"/>
</dbReference>
<sequence length="48" mass="5587">MSFSCFVGSCIDRIRNCYLAVQARLCKYHYYTSHCCVSCKKAQQDLLE</sequence>
<feature type="domain" description="PLAC" evidence="2">
    <location>
        <begin position="6"/>
        <end position="43"/>
    </location>
</feature>
<dbReference type="OrthoDB" id="5781878at2759"/>
<gene>
    <name evidence="3" type="ORF">BDFB_013698</name>
</gene>